<evidence type="ECO:0000256" key="1">
    <source>
        <dbReference type="ARBA" id="ARBA00022729"/>
    </source>
</evidence>
<dbReference type="Gene3D" id="3.40.50.1820">
    <property type="entry name" value="alpha/beta hydrolase"/>
    <property type="match status" value="1"/>
</dbReference>
<evidence type="ECO:0000256" key="2">
    <source>
        <dbReference type="ARBA" id="ARBA00022801"/>
    </source>
</evidence>
<gene>
    <name evidence="5" type="ORF">GF068_01975</name>
</gene>
<dbReference type="OrthoDB" id="9765647at2"/>
<name>A0A6N7PIP5_9BACT</name>
<reference evidence="5 6" key="1">
    <citation type="submission" date="2019-10" db="EMBL/GenBank/DDBJ databases">
        <title>A soil myxobacterium in the family Polyangiaceae.</title>
        <authorList>
            <person name="Li Y."/>
            <person name="Wang J."/>
        </authorList>
    </citation>
    <scope>NUCLEOTIDE SEQUENCE [LARGE SCALE GENOMIC DNA]</scope>
    <source>
        <strain evidence="5 6">DSM 14734</strain>
    </source>
</reference>
<dbReference type="PROSITE" id="PS51257">
    <property type="entry name" value="PROKAR_LIPOPROTEIN"/>
    <property type="match status" value="1"/>
</dbReference>
<dbReference type="EMBL" id="WJIE01000001">
    <property type="protein sequence ID" value="MRG90696.1"/>
    <property type="molecule type" value="Genomic_DNA"/>
</dbReference>
<keyword evidence="1" id="KW-0732">Signal</keyword>
<dbReference type="InterPro" id="IPR029058">
    <property type="entry name" value="AB_hydrolase_fold"/>
</dbReference>
<dbReference type="InterPro" id="IPR002925">
    <property type="entry name" value="Dienelactn_hydro"/>
</dbReference>
<dbReference type="PANTHER" id="PTHR43037">
    <property type="entry name" value="UNNAMED PRODUCT-RELATED"/>
    <property type="match status" value="1"/>
</dbReference>
<dbReference type="RefSeq" id="WP_153817583.1">
    <property type="nucleotide sequence ID" value="NZ_WJIE01000001.1"/>
</dbReference>
<dbReference type="GO" id="GO:0016787">
    <property type="term" value="F:hydrolase activity"/>
    <property type="evidence" value="ECO:0007669"/>
    <property type="project" value="UniProtKB-KW"/>
</dbReference>
<dbReference type="SUPFAM" id="SSF53474">
    <property type="entry name" value="alpha/beta-Hydrolases"/>
    <property type="match status" value="1"/>
</dbReference>
<evidence type="ECO:0000259" key="4">
    <source>
        <dbReference type="Pfam" id="PF01738"/>
    </source>
</evidence>
<evidence type="ECO:0000313" key="5">
    <source>
        <dbReference type="EMBL" id="MRG90696.1"/>
    </source>
</evidence>
<dbReference type="Pfam" id="PF01738">
    <property type="entry name" value="DLH"/>
    <property type="match status" value="1"/>
</dbReference>
<feature type="region of interest" description="Disordered" evidence="3">
    <location>
        <begin position="28"/>
        <end position="47"/>
    </location>
</feature>
<evidence type="ECO:0000256" key="3">
    <source>
        <dbReference type="SAM" id="MobiDB-lite"/>
    </source>
</evidence>
<feature type="domain" description="Dienelactone hydrolase" evidence="4">
    <location>
        <begin position="143"/>
        <end position="314"/>
    </location>
</feature>
<sequence>MVRELGRLVMAAWMPLVLVTGGCNVDIEPPGEGPQATSASSGGVGGVGGSGGGGVGGVGGSGGGGVGGGGDASRCIASSQLVSCPYEQESIPAQLGIPRDVLYQVPLGTPPAKGWPVVLLFQGSLYGPPLMFEGAADGPHGVYHLALTVKELLDAGYAVLAPAAHAEGTTFWDTNVPPFSIAWSTAPDHAFMLSIFESISAGLFGPLDASRMYATGISSGGYMTSRMAVSYEGKFRALAIHSASYATCSGPLCTIPDSLPSDHPPTLFLHGEADLVVPIDTMKAYNTRLVTEGKETRVVTAPGVGHDWLAAGPEEVVAWFDAHP</sequence>
<proteinExistence type="predicted"/>
<evidence type="ECO:0000313" key="6">
    <source>
        <dbReference type="Proteomes" id="UP000440224"/>
    </source>
</evidence>
<keyword evidence="2" id="KW-0378">Hydrolase</keyword>
<keyword evidence="6" id="KW-1185">Reference proteome</keyword>
<organism evidence="5 6">
    <name type="scientific">Polyangium spumosum</name>
    <dbReference type="NCBI Taxonomy" id="889282"/>
    <lineage>
        <taxon>Bacteria</taxon>
        <taxon>Pseudomonadati</taxon>
        <taxon>Myxococcota</taxon>
        <taxon>Polyangia</taxon>
        <taxon>Polyangiales</taxon>
        <taxon>Polyangiaceae</taxon>
        <taxon>Polyangium</taxon>
    </lineage>
</organism>
<comment type="caution">
    <text evidence="5">The sequence shown here is derived from an EMBL/GenBank/DDBJ whole genome shotgun (WGS) entry which is preliminary data.</text>
</comment>
<protein>
    <submittedName>
        <fullName evidence="5">Plasmid partitioning protein</fullName>
    </submittedName>
</protein>
<dbReference type="PANTHER" id="PTHR43037:SF5">
    <property type="entry name" value="FERULOYL ESTERASE"/>
    <property type="match status" value="1"/>
</dbReference>
<dbReference type="InterPro" id="IPR050955">
    <property type="entry name" value="Plant_Biomass_Hydrol_Est"/>
</dbReference>
<accession>A0A6N7PIP5</accession>
<dbReference type="AlphaFoldDB" id="A0A6N7PIP5"/>
<dbReference type="Proteomes" id="UP000440224">
    <property type="component" value="Unassembled WGS sequence"/>
</dbReference>